<reference evidence="8 9" key="1">
    <citation type="journal article" date="2013" name="Curr. Biol.">
        <title>The Genome of the Foraminiferan Reticulomyxa filosa.</title>
        <authorList>
            <person name="Glockner G."/>
            <person name="Hulsmann N."/>
            <person name="Schleicher M."/>
            <person name="Noegel A.A."/>
            <person name="Eichinger L."/>
            <person name="Gallinger C."/>
            <person name="Pawlowski J."/>
            <person name="Sierra R."/>
            <person name="Euteneuer U."/>
            <person name="Pillet L."/>
            <person name="Moustafa A."/>
            <person name="Platzer M."/>
            <person name="Groth M."/>
            <person name="Szafranski K."/>
            <person name="Schliwa M."/>
        </authorList>
    </citation>
    <scope>NUCLEOTIDE SEQUENCE [LARGE SCALE GENOMIC DNA]</scope>
</reference>
<feature type="compositionally biased region" description="Basic and acidic residues" evidence="6">
    <location>
        <begin position="1314"/>
        <end position="1349"/>
    </location>
</feature>
<evidence type="ECO:0000256" key="5">
    <source>
        <dbReference type="ARBA" id="ARBA00023136"/>
    </source>
</evidence>
<feature type="region of interest" description="Disordered" evidence="6">
    <location>
        <begin position="238"/>
        <end position="287"/>
    </location>
</feature>
<keyword evidence="3 7" id="KW-0812">Transmembrane</keyword>
<gene>
    <name evidence="8" type="ORF">RFI_07358</name>
</gene>
<keyword evidence="5 7" id="KW-0472">Membrane</keyword>
<evidence type="ECO:0000256" key="6">
    <source>
        <dbReference type="SAM" id="MobiDB-lite"/>
    </source>
</evidence>
<feature type="region of interest" description="Disordered" evidence="6">
    <location>
        <begin position="357"/>
        <end position="392"/>
    </location>
</feature>
<feature type="compositionally biased region" description="Polar residues" evidence="6">
    <location>
        <begin position="503"/>
        <end position="514"/>
    </location>
</feature>
<organism evidence="8 9">
    <name type="scientific">Reticulomyxa filosa</name>
    <dbReference type="NCBI Taxonomy" id="46433"/>
    <lineage>
        <taxon>Eukaryota</taxon>
        <taxon>Sar</taxon>
        <taxon>Rhizaria</taxon>
        <taxon>Retaria</taxon>
        <taxon>Foraminifera</taxon>
        <taxon>Monothalamids</taxon>
        <taxon>Reticulomyxidae</taxon>
        <taxon>Reticulomyxa</taxon>
    </lineage>
</organism>
<dbReference type="GO" id="GO:0042626">
    <property type="term" value="F:ATPase-coupled transmembrane transporter activity"/>
    <property type="evidence" value="ECO:0007669"/>
    <property type="project" value="TreeGrafter"/>
</dbReference>
<dbReference type="InterPro" id="IPR027417">
    <property type="entry name" value="P-loop_NTPase"/>
</dbReference>
<dbReference type="PANTHER" id="PTHR48041:SF139">
    <property type="entry name" value="PROTEIN SCARLET"/>
    <property type="match status" value="1"/>
</dbReference>
<dbReference type="Proteomes" id="UP000023152">
    <property type="component" value="Unassembled WGS sequence"/>
</dbReference>
<name>X6NVC7_RETFI</name>
<feature type="transmembrane region" description="Helical" evidence="7">
    <location>
        <begin position="83"/>
        <end position="104"/>
    </location>
</feature>
<feature type="transmembrane region" description="Helical" evidence="7">
    <location>
        <begin position="50"/>
        <end position="71"/>
    </location>
</feature>
<feature type="region of interest" description="Disordered" evidence="6">
    <location>
        <begin position="499"/>
        <end position="537"/>
    </location>
</feature>
<feature type="compositionally biased region" description="Low complexity" evidence="6">
    <location>
        <begin position="368"/>
        <end position="392"/>
    </location>
</feature>
<feature type="compositionally biased region" description="Acidic residues" evidence="6">
    <location>
        <begin position="1295"/>
        <end position="1313"/>
    </location>
</feature>
<feature type="transmembrane region" description="Helical" evidence="7">
    <location>
        <begin position="1135"/>
        <end position="1157"/>
    </location>
</feature>
<dbReference type="PANTHER" id="PTHR48041">
    <property type="entry name" value="ABC TRANSPORTER G FAMILY MEMBER 28"/>
    <property type="match status" value="1"/>
</dbReference>
<dbReference type="EMBL" id="ASPP01005857">
    <property type="protein sequence ID" value="ETO29759.1"/>
    <property type="molecule type" value="Genomic_DNA"/>
</dbReference>
<comment type="subcellular location">
    <subcellularLocation>
        <location evidence="1">Membrane</location>
        <topology evidence="1">Multi-pass membrane protein</topology>
    </subcellularLocation>
</comment>
<feature type="compositionally biased region" description="Polar residues" evidence="6">
    <location>
        <begin position="250"/>
        <end position="269"/>
    </location>
</feature>
<feature type="transmembrane region" description="Helical" evidence="7">
    <location>
        <begin position="12"/>
        <end position="38"/>
    </location>
</feature>
<dbReference type="SUPFAM" id="SSF52540">
    <property type="entry name" value="P-loop containing nucleoside triphosphate hydrolases"/>
    <property type="match status" value="1"/>
</dbReference>
<dbReference type="Gene3D" id="3.40.50.300">
    <property type="entry name" value="P-loop containing nucleotide triphosphate hydrolases"/>
    <property type="match status" value="1"/>
</dbReference>
<protein>
    <submittedName>
        <fullName evidence="8">Uncharacterized protein</fullName>
    </submittedName>
</protein>
<feature type="transmembrane region" description="Helical" evidence="7">
    <location>
        <begin position="158"/>
        <end position="180"/>
    </location>
</feature>
<feature type="region of interest" description="Disordered" evidence="6">
    <location>
        <begin position="1295"/>
        <end position="1378"/>
    </location>
</feature>
<evidence type="ECO:0000256" key="3">
    <source>
        <dbReference type="ARBA" id="ARBA00022692"/>
    </source>
</evidence>
<accession>X6NVC7</accession>
<evidence type="ECO:0000313" key="8">
    <source>
        <dbReference type="EMBL" id="ETO29759.1"/>
    </source>
</evidence>
<feature type="region of interest" description="Disordered" evidence="6">
    <location>
        <begin position="568"/>
        <end position="636"/>
    </location>
</feature>
<comment type="caution">
    <text evidence="8">The sequence shown here is derived from an EMBL/GenBank/DDBJ whole genome shotgun (WGS) entry which is preliminary data.</text>
</comment>
<evidence type="ECO:0000256" key="4">
    <source>
        <dbReference type="ARBA" id="ARBA00022989"/>
    </source>
</evidence>
<proteinExistence type="predicted"/>
<feature type="transmembrane region" description="Helical" evidence="7">
    <location>
        <begin position="1102"/>
        <end position="1123"/>
    </location>
</feature>
<keyword evidence="2" id="KW-0813">Transport</keyword>
<dbReference type="InterPro" id="IPR050352">
    <property type="entry name" value="ABCG_transporters"/>
</dbReference>
<feature type="compositionally biased region" description="Basic and acidic residues" evidence="6">
    <location>
        <begin position="601"/>
        <end position="631"/>
    </location>
</feature>
<keyword evidence="4 7" id="KW-1133">Transmembrane helix</keyword>
<dbReference type="GO" id="GO:0016020">
    <property type="term" value="C:membrane"/>
    <property type="evidence" value="ECO:0007669"/>
    <property type="project" value="UniProtKB-SubCell"/>
</dbReference>
<evidence type="ECO:0000313" key="9">
    <source>
        <dbReference type="Proteomes" id="UP000023152"/>
    </source>
</evidence>
<evidence type="ECO:0000256" key="1">
    <source>
        <dbReference type="ARBA" id="ARBA00004141"/>
    </source>
</evidence>
<evidence type="ECO:0000256" key="7">
    <source>
        <dbReference type="SAM" id="Phobius"/>
    </source>
</evidence>
<keyword evidence="9" id="KW-1185">Reference proteome</keyword>
<feature type="transmembrane region" description="Helical" evidence="7">
    <location>
        <begin position="1013"/>
        <end position="1036"/>
    </location>
</feature>
<feature type="compositionally biased region" description="Basic and acidic residues" evidence="6">
    <location>
        <begin position="568"/>
        <end position="581"/>
    </location>
</feature>
<feature type="transmembrane region" description="Helical" evidence="7">
    <location>
        <begin position="116"/>
        <end position="137"/>
    </location>
</feature>
<feature type="compositionally biased region" description="Basic and acidic residues" evidence="6">
    <location>
        <begin position="239"/>
        <end position="249"/>
    </location>
</feature>
<feature type="compositionally biased region" description="Polar residues" evidence="6">
    <location>
        <begin position="358"/>
        <end position="367"/>
    </location>
</feature>
<evidence type="ECO:0000256" key="2">
    <source>
        <dbReference type="ARBA" id="ARBA00022448"/>
    </source>
</evidence>
<feature type="compositionally biased region" description="Polar residues" evidence="6">
    <location>
        <begin position="1363"/>
        <end position="1378"/>
    </location>
</feature>
<sequence length="1378" mass="155134">MKEMLFYQRTRLATILTGIIVLIFSHSILVGLFSLIPWKMDRLGSADVPSLFRILFLQITSSFIVGLVGLFTAELQAASNFRLTAPIITGTVLFAGALVHPGHVNGLGGYLVPIDFMRYALEFLLYTVLFCNDIHNIRGSSCQSYVESVKERRFRDRPAVDCMVLLIWCMCSLFLAYFFMRQYVKTLFAYSSQFQIGRLAPKKVVTDLDIPSVPATPEFNGQNPAMYYVDNLPLSPLQDMERDRSRDDSQSVATKENMHHQQAMQSQGNIADGGGDMIPSARQPMQPTINNRTNVVAAAIESAQISDISRATPLSHAVSNVPTGIDFVQMPTHLENFRRITYESDASLDIDSIPQVPPNSSHFQILRTNSNNPSNNNSNNNNANTNTNANANNINANTNMNINTNINNNNIIVNTATANVVATDNTNKVMGTPVTYGHTEQVSSLSQMAPILESGSATPTQLNNSPLQVQGAIIIGNNNSDGAMGNFPDTAASQAHSKMMPKQVSQDYHQISQPRSKEKSLGRINRSNRRRGSLSFKTMNDPRFLTLENGTPVTTITPLQLPIETIQEAKEPSSESPRAKDASAGLRSPPLKKSPTPPRSQKTDVENSERTDDTKVNDEKKDQRTTNETRPRGKKMGRITDDMVIMTESQDTTDTVSKGRILFKFYHITIVDQYRHTLFSNVSGNLIEDSLTLLLCPTNVNAIPFRSIVHSNSYMRTRICIRILLRSLAGMSTDEKVYIEGRVIVEGHELTQEVELSKKRIVGYVPINPCLPELLTVQEIIRLALILTEADKPVDEPLNPMGHLLDILDMKDLANEVIHTLPSLLSLCISLIGTKIKTKTKQNHFLTGLEYLKLAVAYCSIRCKARIVLIENILAELDSLERMYLMKYLSKLSKQSHLAIMLSVNECPYVVIEENLVDCVMLLSPLPSGTTMVYQGQIKQALIDIPKVFDVKTYENIIDEFIDIASRTDGPNVQKLKNFVCDLEDSHLYEAPEKFEPLHMSAYMHTKQGWLEYWYLGWLYWRFVANNPGLFLWAVVRLMSQVVPSSVSGSKTMFGAMSALLFIFAMQTPNNHRLFLPLLKLGIQDWRSGKYSLMMMATLHCWAQYLFSACLATLAALISYWTINFQAPVEGLGYSVVLFAMGFVYSAGVWDSLYFGLYTLAEVLFPSIQCRFSVICHYFFFCLFFDIESNTANICCVFYMYTRQVVLRYLGYYINPIRLTIEAQYCAVILPKTFGNQRGSDILVNSGYTCAVGFDLCLVLIITFIVRVSASMYLAYRYEANSLYNRFACKVMPIDEEGPDSHDEEDDDDDDDDEPHKVVINDFKEDIQREMVDRKEDANKNTTDRKEDEYANDYKLMDPVTDYSINKSPKGSANKQNR</sequence>
<feature type="transmembrane region" description="Helical" evidence="7">
    <location>
        <begin position="1048"/>
        <end position="1066"/>
    </location>
</feature>
<feature type="transmembrane region" description="Helical" evidence="7">
    <location>
        <begin position="1251"/>
        <end position="1276"/>
    </location>
</feature>